<dbReference type="RefSeq" id="WP_067370970.1">
    <property type="nucleotide sequence ID" value="NZ_BDQI01000005.1"/>
</dbReference>
<feature type="transmembrane region" description="Helical" evidence="2">
    <location>
        <begin position="92"/>
        <end position="118"/>
    </location>
</feature>
<keyword evidence="4" id="KW-1185">Reference proteome</keyword>
<feature type="transmembrane region" description="Helical" evidence="2">
    <location>
        <begin position="139"/>
        <end position="165"/>
    </location>
</feature>
<keyword evidence="2" id="KW-0812">Transmembrane</keyword>
<evidence type="ECO:0000313" key="4">
    <source>
        <dbReference type="Proteomes" id="UP000217446"/>
    </source>
</evidence>
<protein>
    <submittedName>
        <fullName evidence="3">ABC transporter</fullName>
    </submittedName>
</protein>
<feature type="transmembrane region" description="Helical" evidence="2">
    <location>
        <begin position="215"/>
        <end position="232"/>
    </location>
</feature>
<evidence type="ECO:0000256" key="1">
    <source>
        <dbReference type="SAM" id="MobiDB-lite"/>
    </source>
</evidence>
<keyword evidence="2" id="KW-0472">Membrane</keyword>
<dbReference type="PANTHER" id="PTHR37305">
    <property type="entry name" value="INTEGRAL MEMBRANE PROTEIN-RELATED"/>
    <property type="match status" value="1"/>
</dbReference>
<gene>
    <name evidence="3" type="ORF">SO3561_03169</name>
</gene>
<dbReference type="EMBL" id="BDQI01000005">
    <property type="protein sequence ID" value="GAX51662.1"/>
    <property type="molecule type" value="Genomic_DNA"/>
</dbReference>
<evidence type="ECO:0000313" key="3">
    <source>
        <dbReference type="EMBL" id="GAX51662.1"/>
    </source>
</evidence>
<comment type="caution">
    <text evidence="3">The sequence shown here is derived from an EMBL/GenBank/DDBJ whole genome shotgun (WGS) entry which is preliminary data.</text>
</comment>
<dbReference type="AlphaFoldDB" id="A0A250VC66"/>
<accession>A0A250VC66</accession>
<evidence type="ECO:0000256" key="2">
    <source>
        <dbReference type="SAM" id="Phobius"/>
    </source>
</evidence>
<proteinExistence type="predicted"/>
<feature type="transmembrane region" description="Helical" evidence="2">
    <location>
        <begin position="270"/>
        <end position="292"/>
    </location>
</feature>
<sequence>MRRARPALRAHPAGPAPHPAGPSPRAHPALRTQPALRALHAEWTKLRTLPSSWLLLAATVVLTFAVGTAAVSSVSTRECVSAAACHEDTVKLALTGVWLGQATVLVLGALSMGAEYGTGTVRTTLTAIPRRATVLASKAAVLAAATGIAAGTAVLVSLATARWILPGNGFTPEAGYPLLSLTDAPTLRAAFGSTLCLILIAFLGLGLAVLLRDSAAAITTGLGVLYVVPLMSDLLGSPTWKDRLERWAPIPAGLAIRATKDLARLPIGPWPGLGVLAAYALGVLLVGGAIFARRDA</sequence>
<name>A0A250VC66_STROL</name>
<keyword evidence="2" id="KW-1133">Transmembrane helix</keyword>
<feature type="region of interest" description="Disordered" evidence="1">
    <location>
        <begin position="1"/>
        <end position="28"/>
    </location>
</feature>
<dbReference type="Proteomes" id="UP000217446">
    <property type="component" value="Unassembled WGS sequence"/>
</dbReference>
<reference evidence="4" key="1">
    <citation type="submission" date="2017-05" db="EMBL/GenBank/DDBJ databases">
        <title>Streptomyces olivochromogenes NBRC 3561 whole genome shotgun sequence.</title>
        <authorList>
            <person name="Dohra H."/>
            <person name="Kodani S."/>
        </authorList>
    </citation>
    <scope>NUCLEOTIDE SEQUENCE [LARGE SCALE GENOMIC DNA]</scope>
    <source>
        <strain evidence="4">NBRC 3561</strain>
    </source>
</reference>
<dbReference type="PANTHER" id="PTHR37305:SF1">
    <property type="entry name" value="MEMBRANE PROTEIN"/>
    <property type="match status" value="1"/>
</dbReference>
<dbReference type="STRING" id="1963.AQJ27_20905"/>
<organism evidence="3 4">
    <name type="scientific">Streptomyces olivochromogenes</name>
    <dbReference type="NCBI Taxonomy" id="1963"/>
    <lineage>
        <taxon>Bacteria</taxon>
        <taxon>Bacillati</taxon>
        <taxon>Actinomycetota</taxon>
        <taxon>Actinomycetes</taxon>
        <taxon>Kitasatosporales</taxon>
        <taxon>Streptomycetaceae</taxon>
        <taxon>Streptomyces</taxon>
    </lineage>
</organism>
<feature type="transmembrane region" description="Helical" evidence="2">
    <location>
        <begin position="53"/>
        <end position="72"/>
    </location>
</feature>
<feature type="transmembrane region" description="Helical" evidence="2">
    <location>
        <begin position="185"/>
        <end position="208"/>
    </location>
</feature>